<dbReference type="Pfam" id="PF25876">
    <property type="entry name" value="HH_MFP_RND"/>
    <property type="match status" value="1"/>
</dbReference>
<dbReference type="InterPro" id="IPR058624">
    <property type="entry name" value="MdtA-like_HH"/>
</dbReference>
<evidence type="ECO:0000259" key="5">
    <source>
        <dbReference type="Pfam" id="PF25917"/>
    </source>
</evidence>
<name>A0A2Z5G9F9_9BACT</name>
<dbReference type="AlphaFoldDB" id="A0A2Z5G9F9"/>
<evidence type="ECO:0000256" key="3">
    <source>
        <dbReference type="SAM" id="SignalP"/>
    </source>
</evidence>
<dbReference type="Gene3D" id="1.10.287.470">
    <property type="entry name" value="Helix hairpin bin"/>
    <property type="match status" value="1"/>
</dbReference>
<dbReference type="Gene3D" id="2.40.50.100">
    <property type="match status" value="1"/>
</dbReference>
<evidence type="ECO:0000313" key="6">
    <source>
        <dbReference type="EMBL" id="AXC15620.1"/>
    </source>
</evidence>
<evidence type="ECO:0000256" key="1">
    <source>
        <dbReference type="ARBA" id="ARBA00009477"/>
    </source>
</evidence>
<dbReference type="GO" id="GO:0015562">
    <property type="term" value="F:efflux transmembrane transporter activity"/>
    <property type="evidence" value="ECO:0007669"/>
    <property type="project" value="TreeGrafter"/>
</dbReference>
<accession>A0A2Z5G9F9</accession>
<evidence type="ECO:0000256" key="2">
    <source>
        <dbReference type="SAM" id="Coils"/>
    </source>
</evidence>
<reference evidence="6 7" key="1">
    <citation type="journal article" date="2018" name="Front. Microbiol.">
        <title>Hydrolytic Capabilities as a Key to Environmental Success: Chitinolytic and Cellulolytic Acidobacteria From Acidic Sub-arctic Soils and Boreal Peatlands.</title>
        <authorList>
            <person name="Belova S.E."/>
            <person name="Ravin N.V."/>
            <person name="Pankratov T.A."/>
            <person name="Rakitin A.L."/>
            <person name="Ivanova A.A."/>
            <person name="Beletsky A.V."/>
            <person name="Mardanov A.V."/>
            <person name="Sinninghe Damste J.S."/>
            <person name="Dedysh S.N."/>
        </authorList>
    </citation>
    <scope>NUCLEOTIDE SEQUENCE [LARGE SCALE GENOMIC DNA]</scope>
    <source>
        <strain evidence="6 7">SBC82</strain>
    </source>
</reference>
<dbReference type="EMBL" id="CP030840">
    <property type="protein sequence ID" value="AXC15620.1"/>
    <property type="molecule type" value="Genomic_DNA"/>
</dbReference>
<dbReference type="Gene3D" id="2.40.420.20">
    <property type="match status" value="1"/>
</dbReference>
<dbReference type="SUPFAM" id="SSF111369">
    <property type="entry name" value="HlyD-like secretion proteins"/>
    <property type="match status" value="1"/>
</dbReference>
<dbReference type="Proteomes" id="UP000253606">
    <property type="component" value="Chromosome"/>
</dbReference>
<gene>
    <name evidence="6" type="ORF">ACPOL_6390</name>
</gene>
<dbReference type="PROSITE" id="PS51257">
    <property type="entry name" value="PROKAR_LIPOPROTEIN"/>
    <property type="match status" value="1"/>
</dbReference>
<comment type="similarity">
    <text evidence="1">Belongs to the membrane fusion protein (MFP) (TC 8.A.1) family.</text>
</comment>
<dbReference type="OrthoDB" id="9813967at2"/>
<feature type="domain" description="Multidrug resistance protein MdtA-like alpha-helical hairpin" evidence="4">
    <location>
        <begin position="108"/>
        <end position="170"/>
    </location>
</feature>
<keyword evidence="3" id="KW-0732">Signal</keyword>
<keyword evidence="7" id="KW-1185">Reference proteome</keyword>
<dbReference type="InterPro" id="IPR006143">
    <property type="entry name" value="RND_pump_MFP"/>
</dbReference>
<evidence type="ECO:0000313" key="7">
    <source>
        <dbReference type="Proteomes" id="UP000253606"/>
    </source>
</evidence>
<protein>
    <submittedName>
        <fullName evidence="6">Putative Co/Zn/Cd efflux system membrane fusion protein</fullName>
    </submittedName>
</protein>
<feature type="coiled-coil region" evidence="2">
    <location>
        <begin position="140"/>
        <end position="167"/>
    </location>
</feature>
<feature type="signal peptide" evidence="3">
    <location>
        <begin position="1"/>
        <end position="21"/>
    </location>
</feature>
<dbReference type="InterPro" id="IPR058625">
    <property type="entry name" value="MdtA-like_BSH"/>
</dbReference>
<feature type="chain" id="PRO_5016243888" evidence="3">
    <location>
        <begin position="22"/>
        <end position="363"/>
    </location>
</feature>
<dbReference type="Gene3D" id="2.40.30.170">
    <property type="match status" value="1"/>
</dbReference>
<keyword evidence="2" id="KW-0175">Coiled coil</keyword>
<dbReference type="KEGG" id="abas:ACPOL_6390"/>
<dbReference type="GO" id="GO:1990281">
    <property type="term" value="C:efflux pump complex"/>
    <property type="evidence" value="ECO:0007669"/>
    <property type="project" value="TreeGrafter"/>
</dbReference>
<dbReference type="RefSeq" id="WP_114210263.1">
    <property type="nucleotide sequence ID" value="NZ_CP030840.1"/>
</dbReference>
<proteinExistence type="inferred from homology"/>
<evidence type="ECO:0000259" key="4">
    <source>
        <dbReference type="Pfam" id="PF25876"/>
    </source>
</evidence>
<dbReference type="NCBIfam" id="TIGR01730">
    <property type="entry name" value="RND_mfp"/>
    <property type="match status" value="1"/>
</dbReference>
<dbReference type="Pfam" id="PF25917">
    <property type="entry name" value="BSH_RND"/>
    <property type="match status" value="1"/>
</dbReference>
<feature type="domain" description="Multidrug resistance protein MdtA-like barrel-sandwich hybrid" evidence="5">
    <location>
        <begin position="66"/>
        <end position="197"/>
    </location>
</feature>
<sequence length="363" mass="38264">MRNFQFSITALALAAYVIGLAGCNHKVEADPRTEPELVRVAEVVVSSGSTRSFTGVVTARVQSNLGFRIPGKITKRLVDTGQFVRAGQLLMTIDQTDYSHAITARNETVAAAKAKAEEAAADEARYRGLVKTGAISASTYDQVKAASDAAQAELQAAQAQAHVAQDEGDYSKLTADADGTVVETMGEPGQVVAAGQTVVRLAHAGPREAAINLPETVRPKLGTAANASVYGQTSGVTARLRQLSDAADPLTRTFEARYVLGGPGANAPLGATVTVRLDGGSEDLYSVPIASIIDLGQGTGVWELNTQTNTVAFHPVHIHNLTEEEAILTDGVHSGEKIIALGVHLLHDGERVRVEEVRAEVKR</sequence>
<organism evidence="6 7">
    <name type="scientific">Acidisarcina polymorpha</name>
    <dbReference type="NCBI Taxonomy" id="2211140"/>
    <lineage>
        <taxon>Bacteria</taxon>
        <taxon>Pseudomonadati</taxon>
        <taxon>Acidobacteriota</taxon>
        <taxon>Terriglobia</taxon>
        <taxon>Terriglobales</taxon>
        <taxon>Acidobacteriaceae</taxon>
        <taxon>Acidisarcina</taxon>
    </lineage>
</organism>
<dbReference type="PANTHER" id="PTHR30469">
    <property type="entry name" value="MULTIDRUG RESISTANCE PROTEIN MDTA"/>
    <property type="match status" value="1"/>
</dbReference>
<dbReference type="PANTHER" id="PTHR30469:SF18">
    <property type="entry name" value="RESISTANCE-NODULATION-CELL DIVISION (RND) EFFLUX MEMBRANE FUSION PROTEIN-RELATED"/>
    <property type="match status" value="1"/>
</dbReference>